<dbReference type="Proteomes" id="UP000255014">
    <property type="component" value="Unassembled WGS sequence"/>
</dbReference>
<feature type="domain" description="FecR N-terminal" evidence="2">
    <location>
        <begin position="22"/>
        <end position="64"/>
    </location>
</feature>
<reference evidence="3 4" key="1">
    <citation type="submission" date="2018-06" db="EMBL/GenBank/DDBJ databases">
        <authorList>
            <consortium name="Pathogen Informatics"/>
            <person name="Doyle S."/>
        </authorList>
    </citation>
    <scope>NUCLEOTIDE SEQUENCE [LARGE SCALE GENOMIC DNA]</scope>
    <source>
        <strain evidence="3 4">NCTC10911</strain>
    </source>
</reference>
<dbReference type="Gene3D" id="2.60.120.1440">
    <property type="match status" value="1"/>
</dbReference>
<name>A0A380ZZN3_BORPT</name>
<gene>
    <name evidence="3" type="ORF">NCTC10911_00692</name>
</gene>
<dbReference type="AlphaFoldDB" id="A0A380ZZN3"/>
<protein>
    <submittedName>
        <fullName evidence="3">Fec operon regulator FecR</fullName>
    </submittedName>
</protein>
<dbReference type="Pfam" id="PF04773">
    <property type="entry name" value="FecR"/>
    <property type="match status" value="1"/>
</dbReference>
<feature type="domain" description="FecR protein" evidence="1">
    <location>
        <begin position="118"/>
        <end position="203"/>
    </location>
</feature>
<accession>A0A380ZZN3</accession>
<evidence type="ECO:0000313" key="3">
    <source>
        <dbReference type="EMBL" id="SUV63688.1"/>
    </source>
</evidence>
<dbReference type="Pfam" id="PF16220">
    <property type="entry name" value="DUF4880"/>
    <property type="match status" value="1"/>
</dbReference>
<dbReference type="EMBL" id="UFTT01000002">
    <property type="protein sequence ID" value="SUV63688.1"/>
    <property type="molecule type" value="Genomic_DNA"/>
</dbReference>
<evidence type="ECO:0000259" key="2">
    <source>
        <dbReference type="Pfam" id="PF16220"/>
    </source>
</evidence>
<dbReference type="InterPro" id="IPR006860">
    <property type="entry name" value="FecR"/>
</dbReference>
<evidence type="ECO:0000313" key="4">
    <source>
        <dbReference type="Proteomes" id="UP000255014"/>
    </source>
</evidence>
<sequence>MHPAGPLNPPGDDAPIERRVAREAARWLVRLGSGQASADEIQACDHWRASHAEHERAWQRARRLTSMFDRIPPAVGQAALGRARDRRAMLKSLVALLAAPPAAWAALRGARNSGWLADLRTGTGETRTVALGPGTQLRLNTGTAVSLDDGSGLLSLRLHRGEIYLEADRPCRVLTRGGMIRTQAAHLWLRQDDADGLLGVVAGLAFWQGADNRTHSVAAGQRIAWHDGALQGAAQTLDGSPDWLRGVLRADAMRLDRFLRELSRYRPGTLRCDPRVAGLRLSGVFQLAHTDDILRALPALLPVQLSYVTPYWITVGPRPAGATT</sequence>
<dbReference type="PANTHER" id="PTHR30273:SF2">
    <property type="entry name" value="PROTEIN FECR"/>
    <property type="match status" value="1"/>
</dbReference>
<organism evidence="3 4">
    <name type="scientific">Bordetella pertussis</name>
    <dbReference type="NCBI Taxonomy" id="520"/>
    <lineage>
        <taxon>Bacteria</taxon>
        <taxon>Pseudomonadati</taxon>
        <taxon>Pseudomonadota</taxon>
        <taxon>Betaproteobacteria</taxon>
        <taxon>Burkholderiales</taxon>
        <taxon>Alcaligenaceae</taxon>
        <taxon>Bordetella</taxon>
    </lineage>
</organism>
<dbReference type="PIRSF" id="PIRSF018266">
    <property type="entry name" value="FecR"/>
    <property type="match status" value="1"/>
</dbReference>
<dbReference type="InterPro" id="IPR032623">
    <property type="entry name" value="FecR_N"/>
</dbReference>
<evidence type="ECO:0000259" key="1">
    <source>
        <dbReference type="Pfam" id="PF04773"/>
    </source>
</evidence>
<dbReference type="PANTHER" id="PTHR30273">
    <property type="entry name" value="PERIPLASMIC SIGNAL SENSOR AND SIGMA FACTOR ACTIVATOR FECR-RELATED"/>
    <property type="match status" value="1"/>
</dbReference>
<proteinExistence type="predicted"/>
<dbReference type="GO" id="GO:0016989">
    <property type="term" value="F:sigma factor antagonist activity"/>
    <property type="evidence" value="ECO:0007669"/>
    <property type="project" value="TreeGrafter"/>
</dbReference>
<dbReference type="InterPro" id="IPR012373">
    <property type="entry name" value="Ferrdict_sens_TM"/>
</dbReference>